<feature type="chain" id="PRO_5032974320" description="PIG-L family deacetylase" evidence="1">
    <location>
        <begin position="19"/>
        <end position="878"/>
    </location>
</feature>
<sequence>MLALLLVLMSFAARAAHADPNPAVPLDAARLRLTLEKLQVMGSALFVAAHPDDENTAFLAWLANGRKVRTGYLSITRGDGGQNLIGSDVGERLGAIRTQELLAARRIDGAEQMFTRAIDFGYSKGPDETLEIWGREAILSDVVRAIRRFRPDVIVTRFPTDGGGGHGHHTASAILAEEAFAAAADPARFPEQIAEGLTPWGAKRLVWNAFRFGASGPDTTRGRLRVDVGAYDALLARSYTELAGESRSMHKSQGFGSAERRGAWENTFEHRLGSRATTELFEGVDLSWKRVAGGERVAAALARALKSFDPAHPRASLPALLDAREAMAKLPDDPLVESRRRLLDEAIRGAAGLWIDAIAARPLASPGSTVRVVLSVLDRGGVGVKVAKVSVVSGELIRPKGVTLSPRSTWIDTLTHSPDAALTPNVAWNDTFTVLISAGAALSQPYWLASPPIRGASVVREASLIGTPESAPATRAMFELEILGHRLAFEQPVVHRWTDPVQGERYRTFDVAPPVRLRFDRDVERFAADGTALLKVVVGPGDVPVEGSLDLSYEANLEGDAVATRTLHRSLDQAGDSVTEFGGEVRGTSLAQLTPSRRIRVVPGSPDTTLEFRIQVGDGPKAATTRVVYATFLTNDRLYNSRVVELDYAHIPIQTLAPPASIKLVQADIAMTARRVGYVMGSGDFGADALRELGAEVTLLTDKDLESAPLQNFDAIVIGVRAYNTRPRVLALQPRLLDYVAAGGRLVTQYQTADNAMNDRLGPFPFRISRDRVTVEGAEIRMPKPDHALLSKPNRIGAADFDGWVQERGLYFASPFDPRYDAVLASNDPGEPSRDGGLLYARHGKGVFIYAAYAFFRQLPAGVPGAWRLFANLVSPER</sequence>
<dbReference type="Proteomes" id="UP000580839">
    <property type="component" value="Unassembled WGS sequence"/>
</dbReference>
<evidence type="ECO:0000313" key="2">
    <source>
        <dbReference type="EMBL" id="NOT32790.1"/>
    </source>
</evidence>
<dbReference type="PANTHER" id="PTHR12993">
    <property type="entry name" value="N-ACETYLGLUCOSAMINYL-PHOSPHATIDYLINOSITOL DE-N-ACETYLASE-RELATED"/>
    <property type="match status" value="1"/>
</dbReference>
<comment type="caution">
    <text evidence="2">The sequence shown here is derived from an EMBL/GenBank/DDBJ whole genome shotgun (WGS) entry which is preliminary data.</text>
</comment>
<feature type="signal peptide" evidence="1">
    <location>
        <begin position="1"/>
        <end position="18"/>
    </location>
</feature>
<dbReference type="AlphaFoldDB" id="A0A849SMY1"/>
<evidence type="ECO:0000313" key="3">
    <source>
        <dbReference type="Proteomes" id="UP000580839"/>
    </source>
</evidence>
<proteinExistence type="predicted"/>
<dbReference type="SUPFAM" id="SSF52317">
    <property type="entry name" value="Class I glutamine amidotransferase-like"/>
    <property type="match status" value="1"/>
</dbReference>
<evidence type="ECO:0000256" key="1">
    <source>
        <dbReference type="SAM" id="SignalP"/>
    </source>
</evidence>
<dbReference type="InterPro" id="IPR003737">
    <property type="entry name" value="GlcNAc_PI_deacetylase-related"/>
</dbReference>
<keyword evidence="1" id="KW-0732">Signal</keyword>
<dbReference type="EMBL" id="JABFRW010000013">
    <property type="protein sequence ID" value="NOT32790.1"/>
    <property type="molecule type" value="Genomic_DNA"/>
</dbReference>
<accession>A0A849SMY1</accession>
<name>A0A849SMY1_UNCEI</name>
<gene>
    <name evidence="2" type="ORF">HOP12_01335</name>
</gene>
<organism evidence="2 3">
    <name type="scientific">Eiseniibacteriota bacterium</name>
    <dbReference type="NCBI Taxonomy" id="2212470"/>
    <lineage>
        <taxon>Bacteria</taxon>
        <taxon>Candidatus Eiseniibacteriota</taxon>
    </lineage>
</organism>
<dbReference type="Pfam" id="PF02585">
    <property type="entry name" value="PIG-L"/>
    <property type="match status" value="1"/>
</dbReference>
<reference evidence="2 3" key="1">
    <citation type="submission" date="2020-04" db="EMBL/GenBank/DDBJ databases">
        <title>Metagenomic profiling of ammonia- and methane-oxidizing microorganisms in a Dutch drinking water treatment plant.</title>
        <authorList>
            <person name="Poghosyan L."/>
            <person name="Leucker S."/>
        </authorList>
    </citation>
    <scope>NUCLEOTIDE SEQUENCE [LARGE SCALE GENOMIC DNA]</scope>
    <source>
        <strain evidence="2">S-RSF-IL-03</strain>
    </source>
</reference>
<dbReference type="InterPro" id="IPR029062">
    <property type="entry name" value="Class_I_gatase-like"/>
</dbReference>
<dbReference type="CDD" id="cd03143">
    <property type="entry name" value="A4_beta-galactosidase_middle_domain"/>
    <property type="match status" value="1"/>
</dbReference>
<evidence type="ECO:0008006" key="4">
    <source>
        <dbReference type="Google" id="ProtNLM"/>
    </source>
</evidence>
<dbReference type="PANTHER" id="PTHR12993:SF11">
    <property type="entry name" value="N-ACETYLGLUCOSAMINYL-PHOSPHATIDYLINOSITOL DE-N-ACETYLASE"/>
    <property type="match status" value="1"/>
</dbReference>
<dbReference type="SUPFAM" id="SSF102588">
    <property type="entry name" value="LmbE-like"/>
    <property type="match status" value="1"/>
</dbReference>
<dbReference type="Gene3D" id="3.40.50.880">
    <property type="match status" value="1"/>
</dbReference>
<dbReference type="GO" id="GO:0016811">
    <property type="term" value="F:hydrolase activity, acting on carbon-nitrogen (but not peptide) bonds, in linear amides"/>
    <property type="evidence" value="ECO:0007669"/>
    <property type="project" value="TreeGrafter"/>
</dbReference>
<dbReference type="Gene3D" id="3.40.50.10320">
    <property type="entry name" value="LmbE-like"/>
    <property type="match status" value="1"/>
</dbReference>
<dbReference type="InterPro" id="IPR024078">
    <property type="entry name" value="LmbE-like_dom_sf"/>
</dbReference>
<protein>
    <recommendedName>
        <fullName evidence="4">PIG-L family deacetylase</fullName>
    </recommendedName>
</protein>